<dbReference type="InterPro" id="IPR032030">
    <property type="entry name" value="YscD_cytoplasmic_dom"/>
</dbReference>
<keyword evidence="1" id="KW-0812">Transmembrane</keyword>
<feature type="transmembrane region" description="Helical" evidence="1">
    <location>
        <begin position="251"/>
        <end position="272"/>
    </location>
</feature>
<dbReference type="Gene3D" id="2.60.200.20">
    <property type="match status" value="1"/>
</dbReference>
<feature type="transmembrane region" description="Helical" evidence="1">
    <location>
        <begin position="312"/>
        <end position="332"/>
    </location>
</feature>
<feature type="transmembrane region" description="Helical" evidence="1">
    <location>
        <begin position="190"/>
        <end position="209"/>
    </location>
</feature>
<dbReference type="EMBL" id="OX365700">
    <property type="protein sequence ID" value="CAI4033391.1"/>
    <property type="molecule type" value="Genomic_DNA"/>
</dbReference>
<name>A0AA86T814_9BACT</name>
<evidence type="ECO:0000313" key="4">
    <source>
        <dbReference type="Proteomes" id="UP001179121"/>
    </source>
</evidence>
<organism evidence="3 4">
    <name type="scientific">Nitrospira tepida</name>
    <dbReference type="NCBI Taxonomy" id="2973512"/>
    <lineage>
        <taxon>Bacteria</taxon>
        <taxon>Pseudomonadati</taxon>
        <taxon>Nitrospirota</taxon>
        <taxon>Nitrospiria</taxon>
        <taxon>Nitrospirales</taxon>
        <taxon>Nitrospiraceae</taxon>
        <taxon>Nitrospira</taxon>
    </lineage>
</organism>
<dbReference type="PROSITE" id="PS50006">
    <property type="entry name" value="FHA_DOMAIN"/>
    <property type="match status" value="1"/>
</dbReference>
<feature type="transmembrane region" description="Helical" evidence="1">
    <location>
        <begin position="352"/>
        <end position="371"/>
    </location>
</feature>
<feature type="transmembrane region" description="Helical" evidence="1">
    <location>
        <begin position="278"/>
        <end position="300"/>
    </location>
</feature>
<feature type="transmembrane region" description="Helical" evidence="1">
    <location>
        <begin position="415"/>
        <end position="434"/>
    </location>
</feature>
<dbReference type="PANTHER" id="PTHR36844:SF1">
    <property type="entry name" value="PROTEASE PRSW"/>
    <property type="match status" value="1"/>
</dbReference>
<dbReference type="InterPro" id="IPR000253">
    <property type="entry name" value="FHA_dom"/>
</dbReference>
<keyword evidence="1" id="KW-0472">Membrane</keyword>
<dbReference type="Pfam" id="PF16697">
    <property type="entry name" value="Yop-YscD_cpl"/>
    <property type="match status" value="1"/>
</dbReference>
<evidence type="ECO:0000313" key="3">
    <source>
        <dbReference type="EMBL" id="CAI4033391.1"/>
    </source>
</evidence>
<evidence type="ECO:0000259" key="2">
    <source>
        <dbReference type="PROSITE" id="PS50006"/>
    </source>
</evidence>
<dbReference type="KEGG" id="nti:DNFV4_03827"/>
<dbReference type="Pfam" id="PF13367">
    <property type="entry name" value="PrsW-protease"/>
    <property type="match status" value="1"/>
</dbReference>
<sequence>MAHPDSQSGASASDPPPSQGTILLICIAGPDRGKRFAIRTQPLLLGQSSQCDVLSDDPEVSARHARFWADGLHARCQPIETAVVFVDGHRIQEALLLPQQQIRIGRSTWQCGDGRAQTGMRFDGWLDDLSGRISSVAGVERIEGFSARDMFSEVFRSRTDEEVEEYFTVGTPATTPPLSQVETNWPKPWVFFKTFTLSVMVYLAFVFAMKEFNNPKLIPGLIMTGAFLIPVSVLIFFFEMNVVRNVSLYQVVKLVLLGGVISLVLSLFLFKWTDLSSWLGAMSAGIVEEIGKAAALLLVVNNLKYRWTLNGLLFGAAVGTGFSAFESAGYALLSGLSYGQEAMLDIITLRGLLSMLGLHVIWTSMVGAALWRVRGAKSFSLEMVREPRFMRVFLLAVGLHMIWNAPFTLPFYLKYLALGFVAWVVNLGLIQVGLKEIREAQQQERAARA</sequence>
<dbReference type="SUPFAM" id="SSF49879">
    <property type="entry name" value="SMAD/FHA domain"/>
    <property type="match status" value="1"/>
</dbReference>
<proteinExistence type="predicted"/>
<feature type="transmembrane region" description="Helical" evidence="1">
    <location>
        <begin position="221"/>
        <end position="239"/>
    </location>
</feature>
<dbReference type="PANTHER" id="PTHR36844">
    <property type="entry name" value="PROTEASE PRSW"/>
    <property type="match status" value="1"/>
</dbReference>
<accession>A0AA86T814</accession>
<dbReference type="Proteomes" id="UP001179121">
    <property type="component" value="Chromosome"/>
</dbReference>
<keyword evidence="1" id="KW-1133">Transmembrane helix</keyword>
<keyword evidence="4" id="KW-1185">Reference proteome</keyword>
<dbReference type="AlphaFoldDB" id="A0AA86T814"/>
<feature type="transmembrane region" description="Helical" evidence="1">
    <location>
        <begin position="392"/>
        <end position="409"/>
    </location>
</feature>
<reference evidence="3" key="1">
    <citation type="submission" date="2022-10" db="EMBL/GenBank/DDBJ databases">
        <authorList>
            <person name="Koch H."/>
        </authorList>
    </citation>
    <scope>NUCLEOTIDE SEQUENCE</scope>
    <source>
        <strain evidence="3">DNF</strain>
    </source>
</reference>
<dbReference type="InterPro" id="IPR008984">
    <property type="entry name" value="SMAD_FHA_dom_sf"/>
</dbReference>
<dbReference type="RefSeq" id="WP_289270551.1">
    <property type="nucleotide sequence ID" value="NZ_OX365700.1"/>
</dbReference>
<dbReference type="SMART" id="SM00240">
    <property type="entry name" value="FHA"/>
    <property type="match status" value="1"/>
</dbReference>
<gene>
    <name evidence="3" type="ORF">DNFV4_03827</name>
</gene>
<evidence type="ECO:0000256" key="1">
    <source>
        <dbReference type="SAM" id="Phobius"/>
    </source>
</evidence>
<dbReference type="InterPro" id="IPR026898">
    <property type="entry name" value="PrsW"/>
</dbReference>
<dbReference type="CDD" id="cd00060">
    <property type="entry name" value="FHA"/>
    <property type="match status" value="1"/>
</dbReference>
<dbReference type="GO" id="GO:0008233">
    <property type="term" value="F:peptidase activity"/>
    <property type="evidence" value="ECO:0007669"/>
    <property type="project" value="InterPro"/>
</dbReference>
<feature type="domain" description="FHA" evidence="2">
    <location>
        <begin position="43"/>
        <end position="91"/>
    </location>
</feature>
<protein>
    <submittedName>
        <fullName evidence="3">FHA domain-containing protein</fullName>
    </submittedName>
</protein>